<reference evidence="1" key="1">
    <citation type="submission" date="2018-02" db="EMBL/GenBank/DDBJ databases">
        <title>Rhizophora mucronata_Transcriptome.</title>
        <authorList>
            <person name="Meera S.P."/>
            <person name="Sreeshan A."/>
            <person name="Augustine A."/>
        </authorList>
    </citation>
    <scope>NUCLEOTIDE SEQUENCE</scope>
    <source>
        <tissue evidence="1">Leaf</tissue>
    </source>
</reference>
<dbReference type="EMBL" id="GGEC01059945">
    <property type="protein sequence ID" value="MBX40429.1"/>
    <property type="molecule type" value="Transcribed_RNA"/>
</dbReference>
<protein>
    <submittedName>
        <fullName evidence="1">Uncharacterized protein</fullName>
    </submittedName>
</protein>
<organism evidence="1">
    <name type="scientific">Rhizophora mucronata</name>
    <name type="common">Asiatic mangrove</name>
    <dbReference type="NCBI Taxonomy" id="61149"/>
    <lineage>
        <taxon>Eukaryota</taxon>
        <taxon>Viridiplantae</taxon>
        <taxon>Streptophyta</taxon>
        <taxon>Embryophyta</taxon>
        <taxon>Tracheophyta</taxon>
        <taxon>Spermatophyta</taxon>
        <taxon>Magnoliopsida</taxon>
        <taxon>eudicotyledons</taxon>
        <taxon>Gunneridae</taxon>
        <taxon>Pentapetalae</taxon>
        <taxon>rosids</taxon>
        <taxon>fabids</taxon>
        <taxon>Malpighiales</taxon>
        <taxon>Rhizophoraceae</taxon>
        <taxon>Rhizophora</taxon>
    </lineage>
</organism>
<evidence type="ECO:0000313" key="1">
    <source>
        <dbReference type="EMBL" id="MBX40429.1"/>
    </source>
</evidence>
<accession>A0A2P2ND84</accession>
<name>A0A2P2ND84_RHIMU</name>
<dbReference type="AlphaFoldDB" id="A0A2P2ND84"/>
<sequence>MLLNMIHGYFRVDLDAQTKIQVHTPIIQNLNGCLGFAVKLHIHLIA</sequence>
<proteinExistence type="predicted"/>